<dbReference type="InterPro" id="IPR029071">
    <property type="entry name" value="Ubiquitin-like_domsf"/>
</dbReference>
<dbReference type="InterPro" id="IPR021569">
    <property type="entry name" value="TUG-UBL1"/>
</dbReference>
<dbReference type="PANTHER" id="PTHR46467">
    <property type="entry name" value="TETHER CONTAINING UBX DOMAIN FOR GLUT4"/>
    <property type="match status" value="1"/>
</dbReference>
<dbReference type="STRING" id="683960.A0A1E3NW86"/>
<protein>
    <recommendedName>
        <fullName evidence="2">UBX domain-containing protein</fullName>
    </recommendedName>
</protein>
<dbReference type="GO" id="GO:0012506">
    <property type="term" value="C:vesicle membrane"/>
    <property type="evidence" value="ECO:0007669"/>
    <property type="project" value="TreeGrafter"/>
</dbReference>
<feature type="region of interest" description="Disordered" evidence="1">
    <location>
        <begin position="183"/>
        <end position="234"/>
    </location>
</feature>
<dbReference type="GO" id="GO:0006886">
    <property type="term" value="P:intracellular protein transport"/>
    <property type="evidence" value="ECO:0007669"/>
    <property type="project" value="TreeGrafter"/>
</dbReference>
<gene>
    <name evidence="3" type="ORF">WICANDRAFT_65517</name>
</gene>
<dbReference type="InterPro" id="IPR001012">
    <property type="entry name" value="UBX_dom"/>
</dbReference>
<dbReference type="Pfam" id="PF00789">
    <property type="entry name" value="UBX"/>
    <property type="match status" value="1"/>
</dbReference>
<feature type="domain" description="UBX" evidence="2">
    <location>
        <begin position="315"/>
        <end position="387"/>
    </location>
</feature>
<dbReference type="EMBL" id="KV454214">
    <property type="protein sequence ID" value="ODQ57260.1"/>
    <property type="molecule type" value="Genomic_DNA"/>
</dbReference>
<evidence type="ECO:0000256" key="1">
    <source>
        <dbReference type="SAM" id="MobiDB-lite"/>
    </source>
</evidence>
<feature type="region of interest" description="Disordered" evidence="1">
    <location>
        <begin position="422"/>
        <end position="477"/>
    </location>
</feature>
<dbReference type="Gene3D" id="3.10.20.90">
    <property type="entry name" value="Phosphatidylinositol 3-kinase Catalytic Subunit, Chain A, domain 1"/>
    <property type="match status" value="2"/>
</dbReference>
<keyword evidence="4" id="KW-1185">Reference proteome</keyword>
<reference evidence="3 4" key="1">
    <citation type="journal article" date="2016" name="Proc. Natl. Acad. Sci. U.S.A.">
        <title>Comparative genomics of biotechnologically important yeasts.</title>
        <authorList>
            <person name="Riley R."/>
            <person name="Haridas S."/>
            <person name="Wolfe K.H."/>
            <person name="Lopes M.R."/>
            <person name="Hittinger C.T."/>
            <person name="Goeker M."/>
            <person name="Salamov A.A."/>
            <person name="Wisecaver J.H."/>
            <person name="Long T.M."/>
            <person name="Calvey C.H."/>
            <person name="Aerts A.L."/>
            <person name="Barry K.W."/>
            <person name="Choi C."/>
            <person name="Clum A."/>
            <person name="Coughlan A.Y."/>
            <person name="Deshpande S."/>
            <person name="Douglass A.P."/>
            <person name="Hanson S.J."/>
            <person name="Klenk H.-P."/>
            <person name="LaButti K.M."/>
            <person name="Lapidus A."/>
            <person name="Lindquist E.A."/>
            <person name="Lipzen A.M."/>
            <person name="Meier-Kolthoff J.P."/>
            <person name="Ohm R.A."/>
            <person name="Otillar R.P."/>
            <person name="Pangilinan J.L."/>
            <person name="Peng Y."/>
            <person name="Rokas A."/>
            <person name="Rosa C.A."/>
            <person name="Scheuner C."/>
            <person name="Sibirny A.A."/>
            <person name="Slot J.C."/>
            <person name="Stielow J.B."/>
            <person name="Sun H."/>
            <person name="Kurtzman C.P."/>
            <person name="Blackwell M."/>
            <person name="Grigoriev I.V."/>
            <person name="Jeffries T.W."/>
        </authorList>
    </citation>
    <scope>NUCLEOTIDE SEQUENCE [LARGE SCALE GENOMIC DNA]</scope>
    <source>
        <strain evidence="4">ATCC 58044 / CBS 1984 / NCYC 433 / NRRL Y-366-8</strain>
    </source>
</reference>
<dbReference type="PROSITE" id="PS50033">
    <property type="entry name" value="UBX"/>
    <property type="match status" value="1"/>
</dbReference>
<dbReference type="GO" id="GO:0005737">
    <property type="term" value="C:cytoplasm"/>
    <property type="evidence" value="ECO:0007669"/>
    <property type="project" value="TreeGrafter"/>
</dbReference>
<dbReference type="GO" id="GO:0005634">
    <property type="term" value="C:nucleus"/>
    <property type="evidence" value="ECO:0007669"/>
    <property type="project" value="TreeGrafter"/>
</dbReference>
<dbReference type="OrthoDB" id="440781at2759"/>
<accession>A0A1E3NW86</accession>
<name>A0A1E3NW86_WICAA</name>
<proteinExistence type="predicted"/>
<dbReference type="AlphaFoldDB" id="A0A1E3NW86"/>
<dbReference type="RefSeq" id="XP_019036467.1">
    <property type="nucleotide sequence ID" value="XM_019183927.1"/>
</dbReference>
<dbReference type="SUPFAM" id="SSF54236">
    <property type="entry name" value="Ubiquitin-like"/>
    <property type="match status" value="2"/>
</dbReference>
<dbReference type="SMART" id="SM00166">
    <property type="entry name" value="UBX"/>
    <property type="match status" value="1"/>
</dbReference>
<dbReference type="PANTHER" id="PTHR46467:SF1">
    <property type="entry name" value="TETHER CONTAINING UBX DOMAIN FOR GLUT4"/>
    <property type="match status" value="1"/>
</dbReference>
<dbReference type="Proteomes" id="UP000094112">
    <property type="component" value="Unassembled WGS sequence"/>
</dbReference>
<sequence length="477" mass="53714">MSSVAISYELRTIKLKATPGTPVSELLEKAAAHFKLDSATTGLFHNNSELSTSLPFRLLNLPSGAKLTLKATKTKKASEINIKVQFINSTFEKNAVVKKVGNQLTLGQLVQEIEKDILSPILSTSKNLKFQGMTKVVTQEDFGNVTLAQFGAENNASIRLIFEVSNKVTKPENKPTDEAAFIHEKAKEPEKERNVSSTILEEKPTQDVPDIESQDNTAQDKQDTPVALKPDDDDVNAMEVDEPQQQSQNKGAATEEIQKHLYVYKAPEKPIETYEPQEEDYDLTVSHARQYQSILSQRAHESYKSKRLRQEANKKKITNIEIRIRFPDESSLQVNFTPLETNKDLYNLVASTLVDTSSFVLSIPYPLKDISNDETKLTESFESRNLLLFKSDKTSGPFLKDEYLDKAKDLKEAEDVKLDLERQLMKDDNDEDNIDDSKIQNGQIPKKTESSSFKSKTPASEQKEGSKVPKWLKLGKK</sequence>
<feature type="compositionally biased region" description="Basic and acidic residues" evidence="1">
    <location>
        <begin position="183"/>
        <end position="205"/>
    </location>
</feature>
<evidence type="ECO:0000313" key="3">
    <source>
        <dbReference type="EMBL" id="ODQ57260.1"/>
    </source>
</evidence>
<evidence type="ECO:0000313" key="4">
    <source>
        <dbReference type="Proteomes" id="UP000094112"/>
    </source>
</evidence>
<organism evidence="3 4">
    <name type="scientific">Wickerhamomyces anomalus (strain ATCC 58044 / CBS 1984 / NCYC 433 / NRRL Y-366-8)</name>
    <name type="common">Yeast</name>
    <name type="synonym">Hansenula anomala</name>
    <dbReference type="NCBI Taxonomy" id="683960"/>
    <lineage>
        <taxon>Eukaryota</taxon>
        <taxon>Fungi</taxon>
        <taxon>Dikarya</taxon>
        <taxon>Ascomycota</taxon>
        <taxon>Saccharomycotina</taxon>
        <taxon>Saccharomycetes</taxon>
        <taxon>Phaffomycetales</taxon>
        <taxon>Wickerhamomycetaceae</taxon>
        <taxon>Wickerhamomyces</taxon>
    </lineage>
</organism>
<evidence type="ECO:0000259" key="2">
    <source>
        <dbReference type="PROSITE" id="PS50033"/>
    </source>
</evidence>
<dbReference type="GeneID" id="30201173"/>
<dbReference type="Pfam" id="PF11470">
    <property type="entry name" value="TUG-UBL1"/>
    <property type="match status" value="1"/>
</dbReference>
<dbReference type="CDD" id="cd01767">
    <property type="entry name" value="UBX"/>
    <property type="match status" value="1"/>
</dbReference>